<proteinExistence type="evidence at transcript level"/>
<feature type="signal peptide" evidence="1">
    <location>
        <begin position="1"/>
        <end position="24"/>
    </location>
</feature>
<feature type="non-terminal residue" evidence="2">
    <location>
        <position position="143"/>
    </location>
</feature>
<organism evidence="2">
    <name type="scientific">Petromyzon marinus</name>
    <name type="common">Sea lamprey</name>
    <dbReference type="NCBI Taxonomy" id="7757"/>
    <lineage>
        <taxon>Eukaryota</taxon>
        <taxon>Metazoa</taxon>
        <taxon>Chordata</taxon>
        <taxon>Craniata</taxon>
        <taxon>Vertebrata</taxon>
        <taxon>Cyclostomata</taxon>
        <taxon>Hyperoartia</taxon>
        <taxon>Petromyzontiformes</taxon>
        <taxon>Petromyzontidae</taxon>
        <taxon>Petromyzon</taxon>
    </lineage>
</organism>
<keyword evidence="1" id="KW-0732">Signal</keyword>
<protein>
    <submittedName>
        <fullName evidence="2">Kisspeptin 1</fullName>
    </submittedName>
</protein>
<evidence type="ECO:0000313" key="2">
    <source>
        <dbReference type="EMBL" id="ALD51313.1"/>
    </source>
</evidence>
<feature type="chain" id="PRO_5005795995" evidence="1">
    <location>
        <begin position="25"/>
        <end position="143"/>
    </location>
</feature>
<name>A0A0M4IU70_PETMA</name>
<accession>A0A0M4IU70</accession>
<dbReference type="AlphaFoldDB" id="A0A0M4IU70"/>
<sequence length="143" mass="15839">MRGLTVVTFLFLVLCCDSFGKVVSFYGFKESTKSGGSFSSSGGQLPGDVTDILREITSLLEGTDGIVAFYDFPGSGGSVDRAFMSPLHFYPMLRARMRSLPASDADEKKGSTYNWNSFGLRFGKRELNFMNISKILIIFTKRQ</sequence>
<evidence type="ECO:0000256" key="1">
    <source>
        <dbReference type="SAM" id="SignalP"/>
    </source>
</evidence>
<feature type="non-terminal residue" evidence="2">
    <location>
        <position position="1"/>
    </location>
</feature>
<reference evidence="2" key="1">
    <citation type="journal article" date="2015" name="Mol. Biol. Evol.">
        <title>Prevertebrate Local Gene Duplication Facilitated Expansion of the Neuropeptide GPCR Superfamily.</title>
        <authorList>
            <person name="Yun S."/>
            <person name="Furlong M."/>
            <person name="Sim M."/>
            <person name="Cho M."/>
            <person name="Park S."/>
            <person name="Cho E.B."/>
            <person name="Reyes-Alcaraz A."/>
            <person name="Hwang J.I."/>
            <person name="Kim J."/>
            <person name="Seong J.Y."/>
        </authorList>
    </citation>
    <scope>NUCLEOTIDE SEQUENCE</scope>
</reference>
<dbReference type="EMBL" id="KT202350">
    <property type="protein sequence ID" value="ALD51313.1"/>
    <property type="molecule type" value="mRNA"/>
</dbReference>
<gene>
    <name evidence="2" type="primary">KiSS1</name>
</gene>